<dbReference type="GeneID" id="78342457"/>
<organism evidence="1 2">
    <name type="scientific">Alistipes communis</name>
    <dbReference type="NCBI Taxonomy" id="2585118"/>
    <lineage>
        <taxon>Bacteria</taxon>
        <taxon>Pseudomonadati</taxon>
        <taxon>Bacteroidota</taxon>
        <taxon>Bacteroidia</taxon>
        <taxon>Bacteroidales</taxon>
        <taxon>Rikenellaceae</taxon>
        <taxon>Alistipes</taxon>
    </lineage>
</organism>
<accession>A0A4Y1XKL6</accession>
<name>A0A4Y1WW83_9BACT</name>
<dbReference type="RefSeq" id="WP_232044766.1">
    <property type="nucleotide sequence ID" value="NZ_AP019735.1"/>
</dbReference>
<keyword evidence="2" id="KW-1185">Reference proteome</keyword>
<dbReference type="EMBL" id="AP019735">
    <property type="protein sequence ID" value="BBL04428.1"/>
    <property type="molecule type" value="Genomic_DNA"/>
</dbReference>
<protein>
    <submittedName>
        <fullName evidence="1">Uncharacterized protein</fullName>
    </submittedName>
</protein>
<evidence type="ECO:0000313" key="2">
    <source>
        <dbReference type="Proteomes" id="UP000318946"/>
    </source>
</evidence>
<reference evidence="2" key="1">
    <citation type="submission" date="2019-06" db="EMBL/GenBank/DDBJ databases">
        <title>Alistipes onderdonkii subsp. vulgaris subsp. nov., Alistipes dispar sp. nov. and Alistipes communis sp. nov., isolated from human faeces, and creation of Alistipes onderdonkii subsp. onderdonkii subsp. nov.</title>
        <authorList>
            <person name="Sakamoto M."/>
            <person name="Ikeyama N."/>
            <person name="Ogata Y."/>
            <person name="Suda W."/>
            <person name="Iino T."/>
            <person name="Hattori M."/>
            <person name="Ohkuma M."/>
        </authorList>
    </citation>
    <scope>NUCLEOTIDE SEQUENCE [LARGE SCALE GENOMIC DNA]</scope>
    <source>
        <strain evidence="2">5CBH24</strain>
    </source>
</reference>
<dbReference type="AlphaFoldDB" id="A0A4Y1WW83"/>
<proteinExistence type="predicted"/>
<dbReference type="KEGG" id="acou:A5CBH24_17410"/>
<gene>
    <name evidence="1" type="ORF">A5CBH24_17410</name>
</gene>
<accession>A0A4Y1WW83</accession>
<sequence length="263" mass="28061">MAQTKGTFETHDFDNFRLHVYHTNDALGDASYIVEGTQAVVTLEQPLFRENVAEYDAYLDALGKPVEARIADYHVGGTGDHATVMPAGMPAFTKDAVYDGMMRNFAQTFGDAIVDRPTGATDEVAFGTTQRWAGIPFRFDRGAATDFPAASILIGGKVCYTHWAPAKAHANSLQISSPAAVDAEIAEARRALASGAELFIGGHGGAAGADAVRFKIDYLECVKRLLAANGTADEFARALRAAYPELPGEAGLDALAQVLYADR</sequence>
<evidence type="ECO:0000313" key="1">
    <source>
        <dbReference type="EMBL" id="BBL04428.1"/>
    </source>
</evidence>
<dbReference type="Proteomes" id="UP000318946">
    <property type="component" value="Chromosome"/>
</dbReference>